<accession>A0A656K4P3</accession>
<sequence>MAAFACTSRWDRNCEQDEHQAHREDCRGEPDRFTAAGFQGRLGGQWNAERLVWQQGEDRVEVQAVAFAWTPACLLKMTLCIDRLHAGQVLLRFPPSGAPSD</sequence>
<evidence type="ECO:0000313" key="2">
    <source>
        <dbReference type="Proteomes" id="UP000018849"/>
    </source>
</evidence>
<dbReference type="Proteomes" id="UP000018849">
    <property type="component" value="Unassembled WGS sequence"/>
</dbReference>
<organism evidence="1 2">
    <name type="scientific">Pseudomonas syringae pv. actinidiae ICMP 19096</name>
    <dbReference type="NCBI Taxonomy" id="1194405"/>
    <lineage>
        <taxon>Bacteria</taxon>
        <taxon>Pseudomonadati</taxon>
        <taxon>Pseudomonadota</taxon>
        <taxon>Gammaproteobacteria</taxon>
        <taxon>Pseudomonadales</taxon>
        <taxon>Pseudomonadaceae</taxon>
        <taxon>Pseudomonas</taxon>
        <taxon>Pseudomonas syringae</taxon>
    </lineage>
</organism>
<name>A0A656K4P3_PSESF</name>
<dbReference type="AlphaFoldDB" id="A0A656K4P3"/>
<proteinExistence type="predicted"/>
<feature type="non-terminal residue" evidence="1">
    <location>
        <position position="101"/>
    </location>
</feature>
<dbReference type="EMBL" id="AOKF01000435">
    <property type="protein sequence ID" value="EPN67067.1"/>
    <property type="molecule type" value="Genomic_DNA"/>
</dbReference>
<evidence type="ECO:0000313" key="1">
    <source>
        <dbReference type="EMBL" id="EPN67067.1"/>
    </source>
</evidence>
<comment type="caution">
    <text evidence="1">The sequence shown here is derived from an EMBL/GenBank/DDBJ whole genome shotgun (WGS) entry which is preliminary data.</text>
</comment>
<protein>
    <submittedName>
        <fullName evidence="1">Uncharacterized protein</fullName>
    </submittedName>
</protein>
<gene>
    <name evidence="1" type="ORF">A245_05275</name>
</gene>
<reference evidence="1 2" key="1">
    <citation type="journal article" date="2013" name="PLoS Pathog.">
        <title>Genomic analysis of the Kiwifruit pathogen Pseudomonas syringae pv. actinidiae provides insight into the origins of an emergent plant disease.</title>
        <authorList>
            <person name="McCann H.C."/>
            <person name="Rikkerink E.H."/>
            <person name="Bertels F."/>
            <person name="Fiers M."/>
            <person name="Lu A."/>
            <person name="Rees-George J."/>
            <person name="Andersen M.T."/>
            <person name="Gleave A.P."/>
            <person name="Haubold B."/>
            <person name="Wohlers M.W."/>
            <person name="Guttman D.S."/>
            <person name="Wang P.W."/>
            <person name="Straub C."/>
            <person name="Vanneste J.L."/>
            <person name="Rainey P.B."/>
            <person name="Templeton M.D."/>
        </authorList>
    </citation>
    <scope>NUCLEOTIDE SEQUENCE [LARGE SCALE GENOMIC DNA]</scope>
    <source>
        <strain evidence="1 2">ICMP 19096</strain>
    </source>
</reference>